<dbReference type="PANTHER" id="PTHR35802:SF1">
    <property type="entry name" value="PROTEASE SYNTHASE AND SPORULATION PROTEIN PAI 2"/>
    <property type="match status" value="1"/>
</dbReference>
<dbReference type="KEGG" id="ssan:NX02_16865"/>
<dbReference type="InterPro" id="IPR007396">
    <property type="entry name" value="TR_PAI2-type"/>
</dbReference>
<dbReference type="HOGENOM" id="CLU_065853_3_0_5"/>
<reference evidence="1 2" key="1">
    <citation type="submission" date="2013-07" db="EMBL/GenBank/DDBJ databases">
        <title>Completed genome of Sphingomonas sanxanigenens NX02.</title>
        <authorList>
            <person name="Ma T."/>
            <person name="Huang H."/>
            <person name="Wu M."/>
            <person name="Li X."/>
            <person name="Li G."/>
        </authorList>
    </citation>
    <scope>NUCLEOTIDE SEQUENCE [LARGE SCALE GENOMIC DNA]</scope>
    <source>
        <strain evidence="1 2">NX02</strain>
    </source>
</reference>
<evidence type="ECO:0000313" key="2">
    <source>
        <dbReference type="Proteomes" id="UP000018851"/>
    </source>
</evidence>
<dbReference type="PANTHER" id="PTHR35802">
    <property type="entry name" value="PROTEASE SYNTHASE AND SPORULATION PROTEIN PAI 2"/>
    <property type="match status" value="1"/>
</dbReference>
<dbReference type="Gene3D" id="2.30.110.10">
    <property type="entry name" value="Electron Transport, Fmn-binding Protein, Chain A"/>
    <property type="match status" value="1"/>
</dbReference>
<dbReference type="RefSeq" id="WP_025293238.1">
    <property type="nucleotide sequence ID" value="NZ_CP006644.1"/>
</dbReference>
<evidence type="ECO:0000313" key="1">
    <source>
        <dbReference type="EMBL" id="AHE55051.1"/>
    </source>
</evidence>
<protein>
    <recommendedName>
        <fullName evidence="3">Transcriptional regulator</fullName>
    </recommendedName>
</protein>
<dbReference type="OrthoDB" id="9794948at2"/>
<dbReference type="InterPro" id="IPR012349">
    <property type="entry name" value="Split_barrel_FMN-bd"/>
</dbReference>
<organism evidence="1 2">
    <name type="scientific">Sphingomonas sanxanigenens DSM 19645 = NX02</name>
    <dbReference type="NCBI Taxonomy" id="1123269"/>
    <lineage>
        <taxon>Bacteria</taxon>
        <taxon>Pseudomonadati</taxon>
        <taxon>Pseudomonadota</taxon>
        <taxon>Alphaproteobacteria</taxon>
        <taxon>Sphingomonadales</taxon>
        <taxon>Sphingomonadaceae</taxon>
        <taxon>Sphingomonas</taxon>
    </lineage>
</organism>
<accession>W0AD99</accession>
<dbReference type="PATRIC" id="fig|1123269.5.peg.3298"/>
<proteinExistence type="predicted"/>
<dbReference type="SUPFAM" id="SSF50475">
    <property type="entry name" value="FMN-binding split barrel"/>
    <property type="match status" value="1"/>
</dbReference>
<dbReference type="PIRSF" id="PIRSF010372">
    <property type="entry name" value="PaiB"/>
    <property type="match status" value="1"/>
</dbReference>
<keyword evidence="2" id="KW-1185">Reference proteome</keyword>
<sequence length="209" mass="22684">MHFPSGSTSDLLKLIAEHPLAWLVNHGAAGFDATPLPMLAETDAEGRLVSLLGHCSRRNAQVAALRADPHAVLLFSGPQGYMSPALVSKPHWAPTWNFAVAMIAVEVEFIEEETLASVEQLTDTMEASQPNPWTVADAGDRLGQLLPRIIAFRAHVRAIDARFKLGQEETAEVAAELIAGTADTELADWMRRMNADRLPLPTTAEETLA</sequence>
<name>W0AD99_9SPHN</name>
<dbReference type="EMBL" id="CP006644">
    <property type="protein sequence ID" value="AHE55051.1"/>
    <property type="molecule type" value="Genomic_DNA"/>
</dbReference>
<dbReference type="STRING" id="1123269.NX02_16865"/>
<gene>
    <name evidence="1" type="ORF">NX02_16865</name>
</gene>
<dbReference type="Proteomes" id="UP000018851">
    <property type="component" value="Chromosome"/>
</dbReference>
<dbReference type="AlphaFoldDB" id="W0AD99"/>
<dbReference type="eggNOG" id="COG2808">
    <property type="taxonomic scope" value="Bacteria"/>
</dbReference>
<dbReference type="Pfam" id="PF04299">
    <property type="entry name" value="FMN_bind_2"/>
    <property type="match status" value="1"/>
</dbReference>
<evidence type="ECO:0008006" key="3">
    <source>
        <dbReference type="Google" id="ProtNLM"/>
    </source>
</evidence>